<accession>A0A218YUQ7</accession>
<feature type="compositionally biased region" description="Low complexity" evidence="2">
    <location>
        <begin position="76"/>
        <end position="91"/>
    </location>
</feature>
<dbReference type="EMBL" id="MZNU01000381">
    <property type="protein sequence ID" value="OWO98715.1"/>
    <property type="molecule type" value="Genomic_DNA"/>
</dbReference>
<feature type="coiled-coil region" evidence="1">
    <location>
        <begin position="356"/>
        <end position="383"/>
    </location>
</feature>
<organism evidence="3 4">
    <name type="scientific">Diplocarpon coronariae</name>
    <dbReference type="NCBI Taxonomy" id="2795749"/>
    <lineage>
        <taxon>Eukaryota</taxon>
        <taxon>Fungi</taxon>
        <taxon>Dikarya</taxon>
        <taxon>Ascomycota</taxon>
        <taxon>Pezizomycotina</taxon>
        <taxon>Leotiomycetes</taxon>
        <taxon>Helotiales</taxon>
        <taxon>Drepanopezizaceae</taxon>
        <taxon>Diplocarpon</taxon>
    </lineage>
</organism>
<dbReference type="InParanoid" id="A0A218YUQ7"/>
<protein>
    <recommendedName>
        <fullName evidence="5">Nuclear RNA binding protein</fullName>
    </recommendedName>
</protein>
<feature type="compositionally biased region" description="Low complexity" evidence="2">
    <location>
        <begin position="631"/>
        <end position="640"/>
    </location>
</feature>
<evidence type="ECO:0000256" key="2">
    <source>
        <dbReference type="SAM" id="MobiDB-lite"/>
    </source>
</evidence>
<feature type="region of interest" description="Disordered" evidence="2">
    <location>
        <begin position="212"/>
        <end position="306"/>
    </location>
</feature>
<feature type="region of interest" description="Disordered" evidence="2">
    <location>
        <begin position="727"/>
        <end position="788"/>
    </location>
</feature>
<feature type="region of interest" description="Disordered" evidence="2">
    <location>
        <begin position="430"/>
        <end position="706"/>
    </location>
</feature>
<evidence type="ECO:0000313" key="3">
    <source>
        <dbReference type="EMBL" id="OWO98715.1"/>
    </source>
</evidence>
<evidence type="ECO:0008006" key="5">
    <source>
        <dbReference type="Google" id="ProtNLM"/>
    </source>
</evidence>
<keyword evidence="4" id="KW-1185">Reference proteome</keyword>
<proteinExistence type="predicted"/>
<evidence type="ECO:0000256" key="1">
    <source>
        <dbReference type="SAM" id="Coils"/>
    </source>
</evidence>
<reference evidence="3 4" key="1">
    <citation type="submission" date="2017-04" db="EMBL/GenBank/DDBJ databases">
        <title>Draft genome sequence of Marssonina coronaria NL1: causal agent of apple blotch.</title>
        <authorList>
            <person name="Cheng Q."/>
        </authorList>
    </citation>
    <scope>NUCLEOTIDE SEQUENCE [LARGE SCALE GENOMIC DNA]</scope>
    <source>
        <strain evidence="3 4">NL1</strain>
    </source>
</reference>
<dbReference type="AlphaFoldDB" id="A0A218YUQ7"/>
<feature type="compositionally biased region" description="Basic residues" evidence="2">
    <location>
        <begin position="1"/>
        <end position="14"/>
    </location>
</feature>
<gene>
    <name evidence="3" type="ORF">B2J93_5373</name>
</gene>
<dbReference type="OrthoDB" id="5226996at2759"/>
<feature type="compositionally biased region" description="Basic residues" evidence="2">
    <location>
        <begin position="128"/>
        <end position="137"/>
    </location>
</feature>
<feature type="compositionally biased region" description="Basic and acidic residues" evidence="2">
    <location>
        <begin position="231"/>
        <end position="241"/>
    </location>
</feature>
<name>A0A218YUQ7_9HELO</name>
<feature type="compositionally biased region" description="Basic and acidic residues" evidence="2">
    <location>
        <begin position="461"/>
        <end position="479"/>
    </location>
</feature>
<feature type="region of interest" description="Disordered" evidence="2">
    <location>
        <begin position="330"/>
        <end position="353"/>
    </location>
</feature>
<feature type="compositionally biased region" description="Polar residues" evidence="2">
    <location>
        <begin position="495"/>
        <end position="508"/>
    </location>
</feature>
<feature type="compositionally biased region" description="Low complexity" evidence="2">
    <location>
        <begin position="511"/>
        <end position="523"/>
    </location>
</feature>
<dbReference type="Proteomes" id="UP000242519">
    <property type="component" value="Unassembled WGS sequence"/>
</dbReference>
<evidence type="ECO:0000313" key="4">
    <source>
        <dbReference type="Proteomes" id="UP000242519"/>
    </source>
</evidence>
<sequence>MAGTKRRFSNRHARRQDDGDHEPESEGGGAGEPGRHSDKRHRSRDWPLVSASPGGGGGSSSITPRPAIPDRETRQAASPPSRRPRAPIAPSKFVEGSMSDRVSQKPPVPYLDRADGDAGGGDGARGRTLTRGRLPHHPNHDPAETSANPSDTSRSSSIFRFGRSIAASFNPTNWKFWTKEEHAAGDDEAAAQLRILQERQATAERMYQELKESGHFRGSAVAPRSYPPPSAEKRAAAKHDSGIGFNDAESGARDATSIEEKRKGRVYLEPPRLQRTGESPGSVDEGSLAPSITPTPSSRPRFTFKKPSLADLKRASLSNIKGAFTSESTSANLGLGIGTTDHQARRVPSRKDMQKQLKLVKRVSNLEERLKQARQLLAEALHEPMPIESHVSFAQHASQAPSRVTRPKFVPGAMPSLPSERLLRGYVSSEAGRSDEEGGSEIGQALSTDHPAQFMSGAADGQRDSVEHLSSVAREDHSEQSIVDEEMASVAPQVTGASTPTQPVSTTDVDAATPKPAQPTAAWTRKRKSLVPDGDYVPVDASESESDADGASDVRSDVSPVSKPAPPTRHASLGTKHGATITLLHPKKIQKTGQGAKTSVAVPPQNSRARHRTVQPARSSSPNAKAPRPIPSTTSRQQSASPPPSSATFHGPSLLYSKASSAPKTLDAPNLPRIPTPKAGRQRVADRAEPGSGSSREVPPMPPMPQAVRLASGEVISTAGCIAPRKVQGVKRPTVPADQEGDGGPGTREHGEGMGMGEREQEQEQEHQGTGVGGRVSDQSFEWPDDVF</sequence>
<dbReference type="STRING" id="503106.A0A218YUQ7"/>
<feature type="compositionally biased region" description="Basic and acidic residues" evidence="2">
    <location>
        <begin position="250"/>
        <end position="262"/>
    </location>
</feature>
<feature type="region of interest" description="Disordered" evidence="2">
    <location>
        <begin position="1"/>
        <end position="156"/>
    </location>
</feature>
<feature type="compositionally biased region" description="Basic and acidic residues" evidence="2">
    <location>
        <begin position="15"/>
        <end position="24"/>
    </location>
</feature>
<feature type="compositionally biased region" description="Basic and acidic residues" evidence="2">
    <location>
        <begin position="747"/>
        <end position="767"/>
    </location>
</feature>
<keyword evidence="1" id="KW-0175">Coiled coil</keyword>
<comment type="caution">
    <text evidence="3">The sequence shown here is derived from an EMBL/GenBank/DDBJ whole genome shotgun (WGS) entry which is preliminary data.</text>
</comment>